<feature type="domain" description="Glycosyltransferase subfamily 4-like N-terminal" evidence="2">
    <location>
        <begin position="39"/>
        <end position="170"/>
    </location>
</feature>
<proteinExistence type="predicted"/>
<dbReference type="GO" id="GO:0016758">
    <property type="term" value="F:hexosyltransferase activity"/>
    <property type="evidence" value="ECO:0007669"/>
    <property type="project" value="TreeGrafter"/>
</dbReference>
<reference evidence="4" key="1">
    <citation type="submission" date="2015-08" db="EMBL/GenBank/DDBJ databases">
        <title>Genome sequencing project for genomic taxonomy and phylogenomics of Bacillus-like bacteria.</title>
        <authorList>
            <person name="Liu B."/>
            <person name="Wang J."/>
            <person name="Zhu Y."/>
            <person name="Liu G."/>
            <person name="Chen Q."/>
            <person name="Chen Z."/>
            <person name="Lan J."/>
            <person name="Che J."/>
            <person name="Ge C."/>
            <person name="Shi H."/>
            <person name="Pan Z."/>
            <person name="Liu X."/>
        </authorList>
    </citation>
    <scope>NUCLEOTIDE SEQUENCE [LARGE SCALE GENOMIC DNA]</scope>
    <source>
        <strain evidence="4">FJAT-22460</strain>
    </source>
</reference>
<keyword evidence="3" id="KW-0808">Transferase</keyword>
<comment type="caution">
    <text evidence="3">The sequence shown here is derived from an EMBL/GenBank/DDBJ whole genome shotgun (WGS) entry which is preliminary data.</text>
</comment>
<organism evidence="3 4">
    <name type="scientific">Paenibacillus solani</name>
    <dbReference type="NCBI Taxonomy" id="1705565"/>
    <lineage>
        <taxon>Bacteria</taxon>
        <taxon>Bacillati</taxon>
        <taxon>Bacillota</taxon>
        <taxon>Bacilli</taxon>
        <taxon>Bacillales</taxon>
        <taxon>Paenibacillaceae</taxon>
        <taxon>Paenibacillus</taxon>
    </lineage>
</organism>
<evidence type="ECO:0000259" key="2">
    <source>
        <dbReference type="Pfam" id="PF13439"/>
    </source>
</evidence>
<dbReference type="RefSeq" id="WP_054401215.1">
    <property type="nucleotide sequence ID" value="NZ_LIUT01000001.1"/>
</dbReference>
<keyword evidence="4" id="KW-1185">Reference proteome</keyword>
<evidence type="ECO:0000313" key="3">
    <source>
        <dbReference type="EMBL" id="KOR88119.1"/>
    </source>
</evidence>
<dbReference type="PATRIC" id="fig|1705565.3.peg.2366"/>
<dbReference type="PANTHER" id="PTHR45947">
    <property type="entry name" value="SULFOQUINOVOSYL TRANSFERASE SQD2"/>
    <property type="match status" value="1"/>
</dbReference>
<dbReference type="InterPro" id="IPR050194">
    <property type="entry name" value="Glycosyltransferase_grp1"/>
</dbReference>
<protein>
    <submittedName>
        <fullName evidence="3">Glycosyl transferase family 1</fullName>
    </submittedName>
</protein>
<dbReference type="InterPro" id="IPR001296">
    <property type="entry name" value="Glyco_trans_1"/>
</dbReference>
<dbReference type="PANTHER" id="PTHR45947:SF3">
    <property type="entry name" value="SULFOQUINOVOSYL TRANSFERASE SQD2"/>
    <property type="match status" value="1"/>
</dbReference>
<dbReference type="Pfam" id="PF13439">
    <property type="entry name" value="Glyco_transf_4"/>
    <property type="match status" value="1"/>
</dbReference>
<dbReference type="InterPro" id="IPR028098">
    <property type="entry name" value="Glyco_trans_4-like_N"/>
</dbReference>
<name>A0A0M1P220_9BACL</name>
<accession>A0A0M1P220</accession>
<feature type="domain" description="Glycosyl transferase family 1" evidence="1">
    <location>
        <begin position="194"/>
        <end position="359"/>
    </location>
</feature>
<dbReference type="AlphaFoldDB" id="A0A0M1P220"/>
<dbReference type="OrthoDB" id="139410at2"/>
<evidence type="ECO:0000259" key="1">
    <source>
        <dbReference type="Pfam" id="PF00534"/>
    </source>
</evidence>
<dbReference type="CDD" id="cd03801">
    <property type="entry name" value="GT4_PimA-like"/>
    <property type="match status" value="1"/>
</dbReference>
<gene>
    <name evidence="3" type="ORF">AM231_02480</name>
</gene>
<dbReference type="Pfam" id="PF00534">
    <property type="entry name" value="Glycos_transf_1"/>
    <property type="match status" value="1"/>
</dbReference>
<dbReference type="Proteomes" id="UP000036932">
    <property type="component" value="Unassembled WGS sequence"/>
</dbReference>
<evidence type="ECO:0000313" key="4">
    <source>
        <dbReference type="Proteomes" id="UP000036932"/>
    </source>
</evidence>
<dbReference type="Gene3D" id="3.40.50.2000">
    <property type="entry name" value="Glycogen Phosphorylase B"/>
    <property type="match status" value="2"/>
</dbReference>
<dbReference type="EMBL" id="LIUT01000001">
    <property type="protein sequence ID" value="KOR88119.1"/>
    <property type="molecule type" value="Genomic_DNA"/>
</dbReference>
<sequence length="381" mass="42693">MSLRKVAVVTPGSFVIPSGRSSSVERVVEQTIPLAQDAMEVRIYGVLGKGLPSKDAINGVPCYRLPSGANYYPSLMRRLQKWRPDIIEVHNRPLLAQRLKMHLPRVKVVLNLHSNTFIMPPYMSEQRFGNIARWMDGIVVNSRFLLEDITSRHAWLLEKITINHLGVSLDHFNPAFNPAAKALKEAKLAHYGWSGRRIILFAGRLIPDKGVHHLIDVLPHIIDKHPEVLLLIIGSAAYGSDRETAYVRELKKAAGPYLHWVYFRPFVPYPAIADWYSLADIVAVPSAPREAFGLVNVEAMAAGVPVIATNAGGIPEIVENGVTGYLVQRDDFPGGLAERINGLLQDENLRTQIGMAGRETVRQRFRWDHTAERWANLMQTI</sequence>
<dbReference type="SUPFAM" id="SSF53756">
    <property type="entry name" value="UDP-Glycosyltransferase/glycogen phosphorylase"/>
    <property type="match status" value="1"/>
</dbReference>